<evidence type="ECO:0000313" key="11">
    <source>
        <dbReference type="Proteomes" id="UP000634136"/>
    </source>
</evidence>
<dbReference type="CDD" id="cd22274">
    <property type="entry name" value="DPBB_EXPA_N"/>
    <property type="match status" value="1"/>
</dbReference>
<evidence type="ECO:0000256" key="5">
    <source>
        <dbReference type="ARBA" id="ARBA00023136"/>
    </source>
</evidence>
<dbReference type="Pfam" id="PF01357">
    <property type="entry name" value="Expansin_C"/>
    <property type="match status" value="1"/>
</dbReference>
<sequence length="374" mass="42049">MEVDVASAEWQPAHATFYGGSDASGTMGGACGYGNLFNDGYGIETAALSSALFNEGKSCGGCYRIFCDEKQAPEWCIKDARITITATNFCPPNDNLPNDDGGWCNPPRLHFDLSQPAFQTIAKYEAGIVPIFYRKVSCRRKGGIVFTINGSDYFQLVLITNVGGSGKIWRVWVKGSEMDEWESMSRNWGANWQSLSYLNNQSLSFRVQLGNARTLTAYHVAPSNWQFGQTFTSHVQVLDLLKLLSSNLESLGEDIIGHTWCSPKQSWLYKQCPWVLTVEDRDMRTRLIPNVVQIVKQIFWKHKHFTLCYDLREVLVGGGDEAHLKDSFQNKHNLSGSRMSVRCGKASSSVICPYQRQPHCVKPWNLICRGCLYH</sequence>
<comment type="subcellular location">
    <subcellularLocation>
        <location evidence="7">Secreted</location>
        <location evidence="7">Cell wall</location>
    </subcellularLocation>
    <subcellularLocation>
        <location evidence="7">Membrane</location>
        <topology evidence="7">Peripheral membrane protein</topology>
    </subcellularLocation>
</comment>
<dbReference type="FunFam" id="2.40.40.10:FF:000001">
    <property type="entry name" value="Expansin"/>
    <property type="match status" value="1"/>
</dbReference>
<evidence type="ECO:0000313" key="10">
    <source>
        <dbReference type="EMBL" id="KAF7804995.1"/>
    </source>
</evidence>
<dbReference type="PRINTS" id="PR01225">
    <property type="entry name" value="EXPANSNFAMLY"/>
</dbReference>
<dbReference type="InterPro" id="IPR007112">
    <property type="entry name" value="Expansin/allergen_DPBB_dom"/>
</dbReference>
<dbReference type="SMART" id="SM00837">
    <property type="entry name" value="DPBB_1"/>
    <property type="match status" value="1"/>
</dbReference>
<dbReference type="InterPro" id="IPR036908">
    <property type="entry name" value="RlpA-like_sf"/>
</dbReference>
<dbReference type="Gene3D" id="2.40.40.10">
    <property type="entry name" value="RlpA-like domain"/>
    <property type="match status" value="1"/>
</dbReference>
<dbReference type="SUPFAM" id="SSF50685">
    <property type="entry name" value="Barwin-like endoglucanases"/>
    <property type="match status" value="1"/>
</dbReference>
<dbReference type="OrthoDB" id="5823761at2759"/>
<dbReference type="PANTHER" id="PTHR31867">
    <property type="entry name" value="EXPANSIN-A15"/>
    <property type="match status" value="1"/>
</dbReference>
<evidence type="ECO:0000256" key="3">
    <source>
        <dbReference type="ARBA" id="ARBA00022525"/>
    </source>
</evidence>
<name>A0A834W110_9FABA</name>
<evidence type="ECO:0000256" key="1">
    <source>
        <dbReference type="ARBA" id="ARBA00005392"/>
    </source>
</evidence>
<evidence type="ECO:0000256" key="4">
    <source>
        <dbReference type="ARBA" id="ARBA00022729"/>
    </source>
</evidence>
<dbReference type="PRINTS" id="PR01226">
    <property type="entry name" value="EXPANSIN"/>
</dbReference>
<reference evidence="10" key="1">
    <citation type="submission" date="2020-09" db="EMBL/GenBank/DDBJ databases">
        <title>Genome-Enabled Discovery of Anthraquinone Biosynthesis in Senna tora.</title>
        <authorList>
            <person name="Kang S.-H."/>
            <person name="Pandey R.P."/>
            <person name="Lee C.-M."/>
            <person name="Sim J.-S."/>
            <person name="Jeong J.-T."/>
            <person name="Choi B.-S."/>
            <person name="Jung M."/>
            <person name="Ginzburg D."/>
            <person name="Zhao K."/>
            <person name="Won S.Y."/>
            <person name="Oh T.-J."/>
            <person name="Yu Y."/>
            <person name="Kim N.-H."/>
            <person name="Lee O.R."/>
            <person name="Lee T.-H."/>
            <person name="Bashyal P."/>
            <person name="Kim T.-S."/>
            <person name="Lee W.-H."/>
            <person name="Kawkins C."/>
            <person name="Kim C.-K."/>
            <person name="Kim J.S."/>
            <person name="Ahn B.O."/>
            <person name="Rhee S.Y."/>
            <person name="Sohng J.K."/>
        </authorList>
    </citation>
    <scope>NUCLEOTIDE SEQUENCE</scope>
    <source>
        <tissue evidence="10">Leaf</tissue>
    </source>
</reference>
<accession>A0A834W110</accession>
<dbReference type="Gene3D" id="2.60.40.760">
    <property type="entry name" value="Expansin, cellulose-binding-like domain"/>
    <property type="match status" value="1"/>
</dbReference>
<feature type="domain" description="Expansin-like CBD" evidence="9">
    <location>
        <begin position="153"/>
        <end position="233"/>
    </location>
</feature>
<keyword evidence="6 7" id="KW-0961">Cell wall biogenesis/degradation</keyword>
<dbReference type="EMBL" id="JAAIUW010000013">
    <property type="protein sequence ID" value="KAF7804995.1"/>
    <property type="molecule type" value="Genomic_DNA"/>
</dbReference>
<dbReference type="GO" id="GO:0005576">
    <property type="term" value="C:extracellular region"/>
    <property type="evidence" value="ECO:0007669"/>
    <property type="project" value="InterPro"/>
</dbReference>
<dbReference type="AlphaFoldDB" id="A0A834W110"/>
<dbReference type="GO" id="GO:0016020">
    <property type="term" value="C:membrane"/>
    <property type="evidence" value="ECO:0007669"/>
    <property type="project" value="UniProtKB-SubCell"/>
</dbReference>
<evidence type="ECO:0000256" key="7">
    <source>
        <dbReference type="RuleBase" id="RU365023"/>
    </source>
</evidence>
<dbReference type="GO" id="GO:0009653">
    <property type="term" value="P:anatomical structure morphogenesis"/>
    <property type="evidence" value="ECO:0007669"/>
    <property type="project" value="UniProtKB-ARBA"/>
</dbReference>
<dbReference type="PROSITE" id="PS50842">
    <property type="entry name" value="EXPANSIN_EG45"/>
    <property type="match status" value="1"/>
</dbReference>
<dbReference type="InterPro" id="IPR002963">
    <property type="entry name" value="Expansin"/>
</dbReference>
<dbReference type="Pfam" id="PF03330">
    <property type="entry name" value="DPBB_1"/>
    <property type="match status" value="1"/>
</dbReference>
<comment type="function">
    <text evidence="7">Causes loosening and extension of plant cell walls by disrupting non-covalent bonding between cellulose microfibrils and matrix glucans. No enzymatic activity has been found.</text>
</comment>
<comment type="similarity">
    <text evidence="1 7">Belongs to the expansin family. Expansin A subfamily.</text>
</comment>
<dbReference type="SUPFAM" id="SSF49590">
    <property type="entry name" value="PHL pollen allergen"/>
    <property type="match status" value="1"/>
</dbReference>
<proteinExistence type="inferred from homology"/>
<dbReference type="InterPro" id="IPR007118">
    <property type="entry name" value="Expan_Lol_pI"/>
</dbReference>
<evidence type="ECO:0000256" key="6">
    <source>
        <dbReference type="ARBA" id="ARBA00023316"/>
    </source>
</evidence>
<feature type="domain" description="Expansin-like EG45" evidence="8">
    <location>
        <begin position="28"/>
        <end position="143"/>
    </location>
</feature>
<keyword evidence="5" id="KW-0472">Membrane</keyword>
<protein>
    <recommendedName>
        <fullName evidence="7">Expansin</fullName>
    </recommendedName>
</protein>
<keyword evidence="2 7" id="KW-0134">Cell wall</keyword>
<gene>
    <name evidence="10" type="ORF">G2W53_044106</name>
</gene>
<dbReference type="InterPro" id="IPR009009">
    <property type="entry name" value="RlpA-like_DPBB"/>
</dbReference>
<keyword evidence="11" id="KW-1185">Reference proteome</keyword>
<evidence type="ECO:0000259" key="8">
    <source>
        <dbReference type="PROSITE" id="PS50842"/>
    </source>
</evidence>
<evidence type="ECO:0000259" key="9">
    <source>
        <dbReference type="PROSITE" id="PS50843"/>
    </source>
</evidence>
<dbReference type="PROSITE" id="PS50843">
    <property type="entry name" value="EXPANSIN_CBD"/>
    <property type="match status" value="1"/>
</dbReference>
<keyword evidence="4" id="KW-0732">Signal</keyword>
<dbReference type="InterPro" id="IPR007117">
    <property type="entry name" value="Expansin_CBD"/>
</dbReference>
<dbReference type="Proteomes" id="UP000634136">
    <property type="component" value="Unassembled WGS sequence"/>
</dbReference>
<evidence type="ECO:0000256" key="2">
    <source>
        <dbReference type="ARBA" id="ARBA00022512"/>
    </source>
</evidence>
<comment type="caution">
    <text evidence="10">The sequence shown here is derived from an EMBL/GenBank/DDBJ whole genome shotgun (WGS) entry which is preliminary data.</text>
</comment>
<dbReference type="GO" id="GO:0009664">
    <property type="term" value="P:plant-type cell wall organization"/>
    <property type="evidence" value="ECO:0007669"/>
    <property type="project" value="InterPro"/>
</dbReference>
<keyword evidence="3 7" id="KW-0964">Secreted</keyword>
<dbReference type="InterPro" id="IPR036749">
    <property type="entry name" value="Expansin_CBD_sf"/>
</dbReference>
<organism evidence="10 11">
    <name type="scientific">Senna tora</name>
    <dbReference type="NCBI Taxonomy" id="362788"/>
    <lineage>
        <taxon>Eukaryota</taxon>
        <taxon>Viridiplantae</taxon>
        <taxon>Streptophyta</taxon>
        <taxon>Embryophyta</taxon>
        <taxon>Tracheophyta</taxon>
        <taxon>Spermatophyta</taxon>
        <taxon>Magnoliopsida</taxon>
        <taxon>eudicotyledons</taxon>
        <taxon>Gunneridae</taxon>
        <taxon>Pentapetalae</taxon>
        <taxon>rosids</taxon>
        <taxon>fabids</taxon>
        <taxon>Fabales</taxon>
        <taxon>Fabaceae</taxon>
        <taxon>Caesalpinioideae</taxon>
        <taxon>Cassia clade</taxon>
        <taxon>Senna</taxon>
    </lineage>
</organism>